<organism evidence="4 5">
    <name type="scientific">Ilex paraguariensis</name>
    <name type="common">yerba mate</name>
    <dbReference type="NCBI Taxonomy" id="185542"/>
    <lineage>
        <taxon>Eukaryota</taxon>
        <taxon>Viridiplantae</taxon>
        <taxon>Streptophyta</taxon>
        <taxon>Embryophyta</taxon>
        <taxon>Tracheophyta</taxon>
        <taxon>Spermatophyta</taxon>
        <taxon>Magnoliopsida</taxon>
        <taxon>eudicotyledons</taxon>
        <taxon>Gunneridae</taxon>
        <taxon>Pentapetalae</taxon>
        <taxon>asterids</taxon>
        <taxon>campanulids</taxon>
        <taxon>Aquifoliales</taxon>
        <taxon>Aquifoliaceae</taxon>
        <taxon>Ilex</taxon>
    </lineage>
</organism>
<evidence type="ECO:0000256" key="1">
    <source>
        <dbReference type="ARBA" id="ARBA00022737"/>
    </source>
</evidence>
<comment type="caution">
    <text evidence="4">The sequence shown here is derived from an EMBL/GenBank/DDBJ whole genome shotgun (WGS) entry which is preliminary data.</text>
</comment>
<feature type="coiled-coil region" evidence="2">
    <location>
        <begin position="22"/>
        <end position="54"/>
    </location>
</feature>
<keyword evidence="1" id="KW-0677">Repeat</keyword>
<keyword evidence="3" id="KW-0732">Signal</keyword>
<dbReference type="PANTHER" id="PTHR15377">
    <property type="entry name" value="TRANSCRIPTION ELONGATION REGULATOR 1"/>
    <property type="match status" value="1"/>
</dbReference>
<dbReference type="Proteomes" id="UP001642360">
    <property type="component" value="Unassembled WGS sequence"/>
</dbReference>
<evidence type="ECO:0000256" key="2">
    <source>
        <dbReference type="SAM" id="Coils"/>
    </source>
</evidence>
<dbReference type="PANTHER" id="PTHR15377:SF3">
    <property type="entry name" value="WW DOMAIN-CONTAINING PROTEIN"/>
    <property type="match status" value="1"/>
</dbReference>
<proteinExistence type="predicted"/>
<dbReference type="EMBL" id="CAUOFW020001347">
    <property type="protein sequence ID" value="CAK9143924.1"/>
    <property type="molecule type" value="Genomic_DNA"/>
</dbReference>
<accession>A0ABC8RG42</accession>
<evidence type="ECO:0000313" key="5">
    <source>
        <dbReference type="Proteomes" id="UP001642360"/>
    </source>
</evidence>
<sequence length="96" mass="11633">MIFVFQLFFFLKNGLSFRHVIIQEKLKERERALRKRKEREEQEVERVRSKARRKVAVESYQALLVETIKDPQVWTSGKKICFWKDIWKGDSSSQWG</sequence>
<dbReference type="AlphaFoldDB" id="A0ABC8RG42"/>
<dbReference type="InterPro" id="IPR045148">
    <property type="entry name" value="TCRG1-like"/>
</dbReference>
<gene>
    <name evidence="4" type="ORF">ILEXP_LOCUS11661</name>
</gene>
<protein>
    <submittedName>
        <fullName evidence="4">Uncharacterized protein</fullName>
    </submittedName>
</protein>
<keyword evidence="2" id="KW-0175">Coiled coil</keyword>
<evidence type="ECO:0000256" key="3">
    <source>
        <dbReference type="SAM" id="SignalP"/>
    </source>
</evidence>
<reference evidence="4 5" key="1">
    <citation type="submission" date="2024-02" db="EMBL/GenBank/DDBJ databases">
        <authorList>
            <person name="Vignale AGUSTIN F."/>
            <person name="Sosa J E."/>
            <person name="Modenutti C."/>
        </authorList>
    </citation>
    <scope>NUCLEOTIDE SEQUENCE [LARGE SCALE GENOMIC DNA]</scope>
</reference>
<name>A0ABC8RG42_9AQUA</name>
<keyword evidence="5" id="KW-1185">Reference proteome</keyword>
<feature type="signal peptide" evidence="3">
    <location>
        <begin position="1"/>
        <end position="16"/>
    </location>
</feature>
<evidence type="ECO:0000313" key="4">
    <source>
        <dbReference type="EMBL" id="CAK9143924.1"/>
    </source>
</evidence>
<feature type="chain" id="PRO_5044797450" evidence="3">
    <location>
        <begin position="17"/>
        <end position="96"/>
    </location>
</feature>